<feature type="region of interest" description="Disordered" evidence="1">
    <location>
        <begin position="144"/>
        <end position="220"/>
    </location>
</feature>
<dbReference type="GeneID" id="63828775"/>
<evidence type="ECO:0000256" key="1">
    <source>
        <dbReference type="SAM" id="MobiDB-lite"/>
    </source>
</evidence>
<dbReference type="STRING" id="1314785.A0A165BIY6"/>
<sequence>MFTEPWYLTVVRTHGVLFIQPEKSWRPVVTVVVVDTHQIHEIVLGCDGQNPNLKTPFVLRDVHHDSRLDIKVWHKSHGKNRKKKHLIGSAYVSLGELFKNSSAGRNIDIRLNCPPPQKRSPTVGSRQKHSAMLAVRLHAPRSLSSSSSITAVESQPASDHEDGYSSACSSRTGLRNAQPSSMDESSVPSKEQLVDSTGKSGDQLIRRRKPRPKGFRIYSDDEIESLSDESTYVTTPRKEYFPSFPEDEREVLNWIDEKPSPSSPWNLISSSALPVSLHDRIAERPLSLAEMLVDRHAPYVELRHAQVDADFEKVLARLMAEWYTVGGALLALAGIDATIFGLAPGSIFAIDSLAQRAVAFGAVCSGLGILIDSIFILLYSGADAEKFQRIALDVYKSYFFFCLTCRLPTLCLCMSAGTLMVFLLAVAWTAWPAAVLALSFIGGLLFTLQYLVYGCDRLGRLCGRAILRIWRLLRPARATDGDTSHAAIPESTRAIPEGNCATQIEVTDNAGTS</sequence>
<accession>A0A165BIY6</accession>
<feature type="region of interest" description="Disordered" evidence="1">
    <location>
        <begin position="110"/>
        <end position="130"/>
    </location>
</feature>
<dbReference type="OrthoDB" id="2642524at2759"/>
<keyword evidence="2" id="KW-1133">Transmembrane helix</keyword>
<dbReference type="RefSeq" id="XP_040758886.1">
    <property type="nucleotide sequence ID" value="XM_040911747.1"/>
</dbReference>
<feature type="compositionally biased region" description="Polar residues" evidence="1">
    <location>
        <begin position="166"/>
        <end position="200"/>
    </location>
</feature>
<evidence type="ECO:0000313" key="3">
    <source>
        <dbReference type="EMBL" id="KZT01146.1"/>
    </source>
</evidence>
<keyword evidence="2" id="KW-0472">Membrane</keyword>
<evidence type="ECO:0000313" key="4">
    <source>
        <dbReference type="Proteomes" id="UP000076871"/>
    </source>
</evidence>
<organism evidence="3 4">
    <name type="scientific">Laetiporus sulphureus 93-53</name>
    <dbReference type="NCBI Taxonomy" id="1314785"/>
    <lineage>
        <taxon>Eukaryota</taxon>
        <taxon>Fungi</taxon>
        <taxon>Dikarya</taxon>
        <taxon>Basidiomycota</taxon>
        <taxon>Agaricomycotina</taxon>
        <taxon>Agaricomycetes</taxon>
        <taxon>Polyporales</taxon>
        <taxon>Laetiporus</taxon>
    </lineage>
</organism>
<feature type="transmembrane region" description="Helical" evidence="2">
    <location>
        <begin position="398"/>
        <end position="425"/>
    </location>
</feature>
<feature type="transmembrane region" description="Helical" evidence="2">
    <location>
        <begin position="431"/>
        <end position="453"/>
    </location>
</feature>
<dbReference type="AlphaFoldDB" id="A0A165BIY6"/>
<proteinExistence type="predicted"/>
<dbReference type="Proteomes" id="UP000076871">
    <property type="component" value="Unassembled WGS sequence"/>
</dbReference>
<reference evidence="3 4" key="1">
    <citation type="journal article" date="2016" name="Mol. Biol. Evol.">
        <title>Comparative Genomics of Early-Diverging Mushroom-Forming Fungi Provides Insights into the Origins of Lignocellulose Decay Capabilities.</title>
        <authorList>
            <person name="Nagy L.G."/>
            <person name="Riley R."/>
            <person name="Tritt A."/>
            <person name="Adam C."/>
            <person name="Daum C."/>
            <person name="Floudas D."/>
            <person name="Sun H."/>
            <person name="Yadav J.S."/>
            <person name="Pangilinan J."/>
            <person name="Larsson K.H."/>
            <person name="Matsuura K."/>
            <person name="Barry K."/>
            <person name="Labutti K."/>
            <person name="Kuo R."/>
            <person name="Ohm R.A."/>
            <person name="Bhattacharya S.S."/>
            <person name="Shirouzu T."/>
            <person name="Yoshinaga Y."/>
            <person name="Martin F.M."/>
            <person name="Grigoriev I.V."/>
            <person name="Hibbett D.S."/>
        </authorList>
    </citation>
    <scope>NUCLEOTIDE SEQUENCE [LARGE SCALE GENOMIC DNA]</scope>
    <source>
        <strain evidence="3 4">93-53</strain>
    </source>
</reference>
<keyword evidence="2" id="KW-0812">Transmembrane</keyword>
<protein>
    <recommendedName>
        <fullName evidence="5">C2 domain-containing protein</fullName>
    </recommendedName>
</protein>
<gene>
    <name evidence="3" type="ORF">LAESUDRAFT_752811</name>
</gene>
<keyword evidence="4" id="KW-1185">Reference proteome</keyword>
<evidence type="ECO:0000256" key="2">
    <source>
        <dbReference type="SAM" id="Phobius"/>
    </source>
</evidence>
<name>A0A165BIY6_9APHY</name>
<dbReference type="EMBL" id="KV427669">
    <property type="protein sequence ID" value="KZT01146.1"/>
    <property type="molecule type" value="Genomic_DNA"/>
</dbReference>
<feature type="transmembrane region" description="Helical" evidence="2">
    <location>
        <begin position="357"/>
        <end position="378"/>
    </location>
</feature>
<dbReference type="InParanoid" id="A0A165BIY6"/>
<feature type="transmembrane region" description="Helical" evidence="2">
    <location>
        <begin position="322"/>
        <end position="345"/>
    </location>
</feature>
<evidence type="ECO:0008006" key="5">
    <source>
        <dbReference type="Google" id="ProtNLM"/>
    </source>
</evidence>